<dbReference type="STRING" id="198616.SAMN05216193_104360"/>
<dbReference type="InterPro" id="IPR037523">
    <property type="entry name" value="VOC_core"/>
</dbReference>
<dbReference type="PROSITE" id="PS00082">
    <property type="entry name" value="EXTRADIOL_DIOXYGENAS"/>
    <property type="match status" value="1"/>
</dbReference>
<evidence type="ECO:0000256" key="7">
    <source>
        <dbReference type="ARBA" id="ARBA00023002"/>
    </source>
</evidence>
<evidence type="ECO:0000256" key="5">
    <source>
        <dbReference type="ARBA" id="ARBA00022797"/>
    </source>
</evidence>
<dbReference type="CDD" id="cd07237">
    <property type="entry name" value="BphC1-RGP6_C_like"/>
    <property type="match status" value="1"/>
</dbReference>
<gene>
    <name evidence="11" type="ORF">SAMN05216193_104360</name>
</gene>
<accession>A0A1H0DN01</accession>
<dbReference type="RefSeq" id="WP_084314466.1">
    <property type="nucleotide sequence ID" value="NZ_FNIJ01000004.1"/>
</dbReference>
<dbReference type="InterPro" id="IPR004360">
    <property type="entry name" value="Glyas_Fos-R_dOase_dom"/>
</dbReference>
<protein>
    <submittedName>
        <fullName evidence="11">2,3-dihydroxybiphenyl 1,2-dioxygenase</fullName>
    </submittedName>
</protein>
<reference evidence="12" key="1">
    <citation type="submission" date="2016-10" db="EMBL/GenBank/DDBJ databases">
        <authorList>
            <person name="Varghese N."/>
            <person name="Submissions S."/>
        </authorList>
    </citation>
    <scope>NUCLEOTIDE SEQUENCE [LARGE SCALE GENOMIC DNA]</scope>
    <source>
        <strain evidence="12">JCM 21621</strain>
    </source>
</reference>
<dbReference type="Pfam" id="PF00903">
    <property type="entry name" value="Glyoxalase"/>
    <property type="match status" value="1"/>
</dbReference>
<keyword evidence="12" id="KW-1185">Reference proteome</keyword>
<dbReference type="SUPFAM" id="SSF54593">
    <property type="entry name" value="Glyoxalase/Bleomycin resistance protein/Dihydroxybiphenyl dioxygenase"/>
    <property type="match status" value="2"/>
</dbReference>
<feature type="domain" description="VOC" evidence="10">
    <location>
        <begin position="146"/>
        <end position="270"/>
    </location>
</feature>
<dbReference type="Gene3D" id="3.10.180.10">
    <property type="entry name" value="2,3-Dihydroxybiphenyl 1,2-Dioxygenase, domain 1"/>
    <property type="match status" value="2"/>
</dbReference>
<dbReference type="OrthoDB" id="9803142at2"/>
<evidence type="ECO:0000259" key="10">
    <source>
        <dbReference type="PROSITE" id="PS51819"/>
    </source>
</evidence>
<feature type="domain" description="VOC" evidence="10">
    <location>
        <begin position="6"/>
        <end position="120"/>
    </location>
</feature>
<dbReference type="Pfam" id="PF22632">
    <property type="entry name" value="BphC_D1"/>
    <property type="match status" value="1"/>
</dbReference>
<evidence type="ECO:0000256" key="6">
    <source>
        <dbReference type="ARBA" id="ARBA00022964"/>
    </source>
</evidence>
<evidence type="ECO:0000256" key="1">
    <source>
        <dbReference type="ARBA" id="ARBA00001954"/>
    </source>
</evidence>
<keyword evidence="7 9" id="KW-0560">Oxidoreductase</keyword>
<keyword evidence="3" id="KW-0479">Metal-binding</keyword>
<keyword evidence="6 9" id="KW-0223">Dioxygenase</keyword>
<evidence type="ECO:0000256" key="8">
    <source>
        <dbReference type="ARBA" id="ARBA00023004"/>
    </source>
</evidence>
<comment type="cofactor">
    <cofactor evidence="1 9">
        <name>Fe(2+)</name>
        <dbReference type="ChEBI" id="CHEBI:29033"/>
    </cofactor>
</comment>
<keyword evidence="8 9" id="KW-0408">Iron</keyword>
<evidence type="ECO:0000256" key="2">
    <source>
        <dbReference type="ARBA" id="ARBA00008784"/>
    </source>
</evidence>
<comment type="similarity">
    <text evidence="2 9">Belongs to the extradiol ring-cleavage dioxygenase family.</text>
</comment>
<sequence length="300" mass="33007">MAEISNLAYVVFNASDLDAWEAFATGILGLQTGSRTPEALHLRMDQREQRVILERGAADDLAALGWEFDSHGELAAYVADLRAKDVDVIEAGADLRRARKVEQLYFCLDPIGLRHEFSYGPQQAPLAKPFHSPLLVGGGFQTGDLGVGHAFVVAVDAEESVRFYTEKLGLRISDYIRDSHSIPGLAIDGVFMHTRTGRHHSLATAAIPSAKKINHLMIEVQSLDDVGLAFDRVRAAQVPVIMEIGHHPNDRMLSFYVATPSGFGIEYGWGGVVIDDANWTVRNYSQLSDWGHRFSAPPVQ</sequence>
<dbReference type="PROSITE" id="PS51819">
    <property type="entry name" value="VOC"/>
    <property type="match status" value="2"/>
</dbReference>
<dbReference type="AlphaFoldDB" id="A0A1H0DN01"/>
<evidence type="ECO:0000256" key="4">
    <source>
        <dbReference type="ARBA" id="ARBA00022737"/>
    </source>
</evidence>
<evidence type="ECO:0000256" key="3">
    <source>
        <dbReference type="ARBA" id="ARBA00022723"/>
    </source>
</evidence>
<keyword evidence="4" id="KW-0677">Repeat</keyword>
<dbReference type="InterPro" id="IPR029068">
    <property type="entry name" value="Glyas_Bleomycin-R_OHBP_Dase"/>
</dbReference>
<organism evidence="11 12">
    <name type="scientific">Pseudomonas jinjuensis</name>
    <dbReference type="NCBI Taxonomy" id="198616"/>
    <lineage>
        <taxon>Bacteria</taxon>
        <taxon>Pseudomonadati</taxon>
        <taxon>Pseudomonadota</taxon>
        <taxon>Gammaproteobacteria</taxon>
        <taxon>Pseudomonadales</taxon>
        <taxon>Pseudomonadaceae</taxon>
        <taxon>Pseudomonas</taxon>
    </lineage>
</organism>
<evidence type="ECO:0000313" key="12">
    <source>
        <dbReference type="Proteomes" id="UP000242957"/>
    </source>
</evidence>
<keyword evidence="5 9" id="KW-0058">Aromatic hydrocarbons catabolism</keyword>
<evidence type="ECO:0000256" key="9">
    <source>
        <dbReference type="RuleBase" id="RU000683"/>
    </source>
</evidence>
<dbReference type="GO" id="GO:0008198">
    <property type="term" value="F:ferrous iron binding"/>
    <property type="evidence" value="ECO:0007669"/>
    <property type="project" value="InterPro"/>
</dbReference>
<dbReference type="EMBL" id="FNIJ01000004">
    <property type="protein sequence ID" value="SDN71617.1"/>
    <property type="molecule type" value="Genomic_DNA"/>
</dbReference>
<dbReference type="InterPro" id="IPR000486">
    <property type="entry name" value="Xdiol_ring_cleave_dOase_1/2"/>
</dbReference>
<dbReference type="GO" id="GO:0051213">
    <property type="term" value="F:dioxygenase activity"/>
    <property type="evidence" value="ECO:0007669"/>
    <property type="project" value="UniProtKB-KW"/>
</dbReference>
<dbReference type="Proteomes" id="UP000242957">
    <property type="component" value="Unassembled WGS sequence"/>
</dbReference>
<dbReference type="CDD" id="cd07252">
    <property type="entry name" value="BphC1-RGP6_N_like"/>
    <property type="match status" value="1"/>
</dbReference>
<evidence type="ECO:0000313" key="11">
    <source>
        <dbReference type="EMBL" id="SDN71617.1"/>
    </source>
</evidence>
<proteinExistence type="inferred from homology"/>
<name>A0A1H0DN01_9PSED</name>